<evidence type="ECO:0000256" key="10">
    <source>
        <dbReference type="ARBA" id="ARBA00023293"/>
    </source>
</evidence>
<reference evidence="13 14" key="1">
    <citation type="journal article" date="2016" name="Nat. Commun.">
        <title>Extremotolerant tardigrade genome and improved radiotolerance of human cultured cells by tardigrade-unique protein.</title>
        <authorList>
            <person name="Hashimoto T."/>
            <person name="Horikawa D.D."/>
            <person name="Saito Y."/>
            <person name="Kuwahara H."/>
            <person name="Kozuka-Hata H."/>
            <person name="Shin-I T."/>
            <person name="Minakuchi Y."/>
            <person name="Ohishi K."/>
            <person name="Motoyama A."/>
            <person name="Aizu T."/>
            <person name="Enomoto A."/>
            <person name="Kondo K."/>
            <person name="Tanaka S."/>
            <person name="Hara Y."/>
            <person name="Koshikawa S."/>
            <person name="Sagara H."/>
            <person name="Miura T."/>
            <person name="Yokobori S."/>
            <person name="Miyagawa K."/>
            <person name="Suzuki Y."/>
            <person name="Kubo T."/>
            <person name="Oyama M."/>
            <person name="Kohara Y."/>
            <person name="Fujiyama A."/>
            <person name="Arakawa K."/>
            <person name="Katayama T."/>
            <person name="Toyoda A."/>
            <person name="Kunieda T."/>
        </authorList>
    </citation>
    <scope>NUCLEOTIDE SEQUENCE [LARGE SCALE GENOMIC DNA]</scope>
    <source>
        <strain evidence="13 14">YOKOZUNA-1</strain>
    </source>
</reference>
<evidence type="ECO:0000256" key="2">
    <source>
        <dbReference type="ARBA" id="ARBA00004167"/>
    </source>
</evidence>
<dbReference type="STRING" id="947166.A0A1D1UNC1"/>
<keyword evidence="9" id="KW-0456">Lyase</keyword>
<dbReference type="Pfam" id="PF00211">
    <property type="entry name" value="Guanylate_cyc"/>
    <property type="match status" value="1"/>
</dbReference>
<dbReference type="InterPro" id="IPR001245">
    <property type="entry name" value="Ser-Thr/Tyr_kinase_cat_dom"/>
</dbReference>
<dbReference type="Gene3D" id="6.10.250.780">
    <property type="match status" value="1"/>
</dbReference>
<dbReference type="GO" id="GO:0004383">
    <property type="term" value="F:guanylate cyclase activity"/>
    <property type="evidence" value="ECO:0007669"/>
    <property type="project" value="UniProtKB-EC"/>
</dbReference>
<keyword evidence="10" id="KW-0141">cGMP biosynthesis</keyword>
<dbReference type="Pfam" id="PF07714">
    <property type="entry name" value="PK_Tyr_Ser-Thr"/>
    <property type="match status" value="1"/>
</dbReference>
<comment type="catalytic activity">
    <reaction evidence="1">
        <text>GTP = 3',5'-cyclic GMP + diphosphate</text>
        <dbReference type="Rhea" id="RHEA:13665"/>
        <dbReference type="ChEBI" id="CHEBI:33019"/>
        <dbReference type="ChEBI" id="CHEBI:37565"/>
        <dbReference type="ChEBI" id="CHEBI:57746"/>
        <dbReference type="EC" id="4.6.1.2"/>
    </reaction>
</comment>
<evidence type="ECO:0000313" key="14">
    <source>
        <dbReference type="Proteomes" id="UP000186922"/>
    </source>
</evidence>
<dbReference type="GO" id="GO:0035556">
    <property type="term" value="P:intracellular signal transduction"/>
    <property type="evidence" value="ECO:0007669"/>
    <property type="project" value="InterPro"/>
</dbReference>
<comment type="subcellular location">
    <subcellularLocation>
        <location evidence="2">Membrane</location>
        <topology evidence="2">Single-pass membrane protein</topology>
    </subcellularLocation>
</comment>
<proteinExistence type="predicted"/>
<evidence type="ECO:0000256" key="5">
    <source>
        <dbReference type="ARBA" id="ARBA00022741"/>
    </source>
</evidence>
<dbReference type="GO" id="GO:0004672">
    <property type="term" value="F:protein kinase activity"/>
    <property type="evidence" value="ECO:0007669"/>
    <property type="project" value="InterPro"/>
</dbReference>
<sequence>MVAKAAQVASLKGVSGHSAQAHQMPMGGAATYKGEEVLTTTFPLYPKGVDCGPRAGHKNFSASKKLLVILNQLRDVKHENVSKFIGIAIIPQEDQLNAVLVSEYAAKGSLHDLFESTTELDWQFRNSFMIDLLEGMKYIHRSPLGLHGYLTGWRCLIDKHFTLKISELAFKRIAEEMVQEAAKAQTRALFKEHTAFWTAPEILRGEIEPNKMTDVYSVGVILFEIFTQSQPYEGVTLLTPEEIVTHICEGQLNPLKFRSKSDLAIPPRFQNVLAQSWEQNPTARPSLSQLRAALDEVAEGSSAYEKKNMSLMDKIIHRLEIYAGELEHKVAERTADLIAESAKCDQLLRQILPSSVVKQLKMGITVVPELFDCVTILFGDLYGFADYVQTITPFEATKILNDVEVMFDTTLVDLDVYKVEAVGDTNMVASGLPERNGNIHIREICILARRLITQALSRGLSLRIGLHSGVCAAGVVGFRRPRYCLFGDTVNTASRMTSHGEAKRIHMSTASADLLKDFPEFSVTERGIINIKGKTSMTTYWLNMQ</sequence>
<dbReference type="SUPFAM" id="SSF56112">
    <property type="entry name" value="Protein kinase-like (PK-like)"/>
    <property type="match status" value="1"/>
</dbReference>
<dbReference type="GO" id="GO:0001653">
    <property type="term" value="F:peptide receptor activity"/>
    <property type="evidence" value="ECO:0007669"/>
    <property type="project" value="TreeGrafter"/>
</dbReference>
<dbReference type="Gene3D" id="3.30.70.1230">
    <property type="entry name" value="Nucleotide cyclase"/>
    <property type="match status" value="1"/>
</dbReference>
<dbReference type="InterPro" id="IPR029787">
    <property type="entry name" value="Nucleotide_cyclase"/>
</dbReference>
<dbReference type="CDD" id="cd07302">
    <property type="entry name" value="CHD"/>
    <property type="match status" value="1"/>
</dbReference>
<evidence type="ECO:0000256" key="7">
    <source>
        <dbReference type="ARBA" id="ARBA00023136"/>
    </source>
</evidence>
<gene>
    <name evidence="13" type="primary">RvY_01412-1</name>
    <name evidence="13" type="synonym">RvY_01412.1</name>
    <name evidence="13" type="ORF">RvY_01412</name>
</gene>
<evidence type="ECO:0000256" key="4">
    <source>
        <dbReference type="ARBA" id="ARBA00022692"/>
    </source>
</evidence>
<evidence type="ECO:0000256" key="1">
    <source>
        <dbReference type="ARBA" id="ARBA00001436"/>
    </source>
</evidence>
<dbReference type="Gene3D" id="1.10.510.10">
    <property type="entry name" value="Transferase(Phosphotransferase) domain 1"/>
    <property type="match status" value="1"/>
</dbReference>
<dbReference type="SUPFAM" id="SSF55073">
    <property type="entry name" value="Nucleotide cyclase"/>
    <property type="match status" value="1"/>
</dbReference>
<feature type="domain" description="Guanylate cyclase" evidence="12">
    <location>
        <begin position="375"/>
        <end position="497"/>
    </location>
</feature>
<feature type="domain" description="Protein kinase" evidence="11">
    <location>
        <begin position="1"/>
        <end position="298"/>
    </location>
</feature>
<evidence type="ECO:0000256" key="3">
    <source>
        <dbReference type="ARBA" id="ARBA00012202"/>
    </source>
</evidence>
<dbReference type="SMART" id="SM00044">
    <property type="entry name" value="CYCc"/>
    <property type="match status" value="1"/>
</dbReference>
<dbReference type="OrthoDB" id="10020602at2759"/>
<keyword evidence="6" id="KW-1133">Transmembrane helix</keyword>
<evidence type="ECO:0000259" key="11">
    <source>
        <dbReference type="PROSITE" id="PS50011"/>
    </source>
</evidence>
<dbReference type="GO" id="GO:0005886">
    <property type="term" value="C:plasma membrane"/>
    <property type="evidence" value="ECO:0007669"/>
    <property type="project" value="TreeGrafter"/>
</dbReference>
<organism evidence="13 14">
    <name type="scientific">Ramazzottius varieornatus</name>
    <name type="common">Water bear</name>
    <name type="synonym">Tardigrade</name>
    <dbReference type="NCBI Taxonomy" id="947166"/>
    <lineage>
        <taxon>Eukaryota</taxon>
        <taxon>Metazoa</taxon>
        <taxon>Ecdysozoa</taxon>
        <taxon>Tardigrada</taxon>
        <taxon>Eutardigrada</taxon>
        <taxon>Parachela</taxon>
        <taxon>Hypsibioidea</taxon>
        <taxon>Ramazzottiidae</taxon>
        <taxon>Ramazzottius</taxon>
    </lineage>
</organism>
<comment type="caution">
    <text evidence="13">The sequence shown here is derived from an EMBL/GenBank/DDBJ whole genome shotgun (WGS) entry which is preliminary data.</text>
</comment>
<dbReference type="PROSITE" id="PS50011">
    <property type="entry name" value="PROTEIN_KINASE_DOM"/>
    <property type="match status" value="1"/>
</dbReference>
<dbReference type="PANTHER" id="PTHR11920:SF335">
    <property type="entry name" value="GUANYLATE CYCLASE"/>
    <property type="match status" value="1"/>
</dbReference>
<keyword evidence="5" id="KW-0547">Nucleotide-binding</keyword>
<dbReference type="Proteomes" id="UP000186922">
    <property type="component" value="Unassembled WGS sequence"/>
</dbReference>
<evidence type="ECO:0000256" key="8">
    <source>
        <dbReference type="ARBA" id="ARBA00023180"/>
    </source>
</evidence>
<dbReference type="EMBL" id="BDGG01000001">
    <property type="protein sequence ID" value="GAU88777.1"/>
    <property type="molecule type" value="Genomic_DNA"/>
</dbReference>
<dbReference type="PROSITE" id="PS50125">
    <property type="entry name" value="GUANYLATE_CYCLASE_2"/>
    <property type="match status" value="1"/>
</dbReference>
<keyword evidence="14" id="KW-1185">Reference proteome</keyword>
<evidence type="ECO:0000256" key="9">
    <source>
        <dbReference type="ARBA" id="ARBA00023239"/>
    </source>
</evidence>
<accession>A0A1D1UNC1</accession>
<dbReference type="AlphaFoldDB" id="A0A1D1UNC1"/>
<keyword evidence="4" id="KW-0812">Transmembrane</keyword>
<dbReference type="SMART" id="SM00220">
    <property type="entry name" value="S_TKc"/>
    <property type="match status" value="1"/>
</dbReference>
<keyword evidence="8" id="KW-0325">Glycoprotein</keyword>
<keyword evidence="7" id="KW-0472">Membrane</keyword>
<dbReference type="InterPro" id="IPR011009">
    <property type="entry name" value="Kinase-like_dom_sf"/>
</dbReference>
<protein>
    <recommendedName>
        <fullName evidence="3">guanylate cyclase</fullName>
        <ecNumber evidence="3">4.6.1.2</ecNumber>
    </recommendedName>
</protein>
<name>A0A1D1UNC1_RAMVA</name>
<dbReference type="EC" id="4.6.1.2" evidence="3"/>
<dbReference type="InterPro" id="IPR050401">
    <property type="entry name" value="Cyclic_nucleotide_synthase"/>
</dbReference>
<dbReference type="InterPro" id="IPR001054">
    <property type="entry name" value="A/G_cyclase"/>
</dbReference>
<dbReference type="PANTHER" id="PTHR11920">
    <property type="entry name" value="GUANYLYL CYCLASE"/>
    <property type="match status" value="1"/>
</dbReference>
<dbReference type="GO" id="GO:0004016">
    <property type="term" value="F:adenylate cyclase activity"/>
    <property type="evidence" value="ECO:0007669"/>
    <property type="project" value="TreeGrafter"/>
</dbReference>
<dbReference type="GO" id="GO:0005524">
    <property type="term" value="F:ATP binding"/>
    <property type="evidence" value="ECO:0007669"/>
    <property type="project" value="InterPro"/>
</dbReference>
<evidence type="ECO:0000259" key="12">
    <source>
        <dbReference type="PROSITE" id="PS50125"/>
    </source>
</evidence>
<dbReference type="GO" id="GO:0007168">
    <property type="term" value="P:receptor guanylyl cyclase signaling pathway"/>
    <property type="evidence" value="ECO:0007669"/>
    <property type="project" value="TreeGrafter"/>
</dbReference>
<evidence type="ECO:0000313" key="13">
    <source>
        <dbReference type="EMBL" id="GAU88777.1"/>
    </source>
</evidence>
<evidence type="ECO:0000256" key="6">
    <source>
        <dbReference type="ARBA" id="ARBA00022989"/>
    </source>
</evidence>
<dbReference type="InterPro" id="IPR000719">
    <property type="entry name" value="Prot_kinase_dom"/>
</dbReference>